<dbReference type="GO" id="GO:0019556">
    <property type="term" value="P:L-histidine catabolic process to glutamate and formamide"/>
    <property type="evidence" value="ECO:0007669"/>
    <property type="project" value="InterPro"/>
</dbReference>
<dbReference type="Pfam" id="PF01979">
    <property type="entry name" value="Amidohydro_1"/>
    <property type="match status" value="1"/>
</dbReference>
<dbReference type="InterPro" id="IPR022313">
    <property type="entry name" value="Phe/His_NH3-lyase_AS"/>
</dbReference>
<keyword evidence="14" id="KW-0456">Lyase</keyword>
<dbReference type="SUPFAM" id="SSF51556">
    <property type="entry name" value="Metallo-dependent hydrolases"/>
    <property type="match status" value="1"/>
</dbReference>
<evidence type="ECO:0000259" key="16">
    <source>
        <dbReference type="Pfam" id="PF01979"/>
    </source>
</evidence>
<dbReference type="Gene3D" id="1.20.200.10">
    <property type="entry name" value="Fumarase/aspartase (Central domain)"/>
    <property type="match status" value="1"/>
</dbReference>
<evidence type="ECO:0000256" key="1">
    <source>
        <dbReference type="ARBA" id="ARBA00000853"/>
    </source>
</evidence>
<evidence type="ECO:0000256" key="3">
    <source>
        <dbReference type="ARBA" id="ARBA00004758"/>
    </source>
</evidence>
<dbReference type="SUPFAM" id="SSF48557">
    <property type="entry name" value="L-aspartase-like"/>
    <property type="match status" value="1"/>
</dbReference>
<evidence type="ECO:0000256" key="11">
    <source>
        <dbReference type="ARBA" id="ARBA00022808"/>
    </source>
</evidence>
<dbReference type="GO" id="GO:0004397">
    <property type="term" value="F:histidine ammonia-lyase activity"/>
    <property type="evidence" value="ECO:0007669"/>
    <property type="project" value="UniProtKB-EC"/>
</dbReference>
<evidence type="ECO:0000256" key="2">
    <source>
        <dbReference type="ARBA" id="ARBA00001965"/>
    </source>
</evidence>
<evidence type="ECO:0000256" key="6">
    <source>
        <dbReference type="ARBA" id="ARBA00008002"/>
    </source>
</evidence>
<dbReference type="CDD" id="cd00332">
    <property type="entry name" value="PAL-HAL"/>
    <property type="match status" value="1"/>
</dbReference>
<dbReference type="GO" id="GO:0005737">
    <property type="term" value="C:cytoplasm"/>
    <property type="evidence" value="ECO:0007669"/>
    <property type="project" value="InterPro"/>
</dbReference>
<keyword evidence="12" id="KW-0862">Zinc</keyword>
<comment type="similarity">
    <text evidence="5">Belongs to the PAL/histidase family.</text>
</comment>
<dbReference type="Gene3D" id="1.10.275.10">
    <property type="entry name" value="Fumarase/aspartase (N-terminal domain)"/>
    <property type="match status" value="1"/>
</dbReference>
<dbReference type="InterPro" id="IPR005920">
    <property type="entry name" value="HutI"/>
</dbReference>
<keyword evidence="13" id="KW-0408">Iron</keyword>
<sequence length="873" mass="91625">MHVDTLWSNVHLITLDGDGLGVIRDGVLACADGRIVHVGTAGSDAHLQPTTRIDGEGRRISPGLIDCHTHLVYAGNRANEFEQRLQGVSYAEIARAGGGIVSTVRATRAATPEQLARESRPRLLAMRAEGVTTLEIKSGYGLTLPDERKQLQVARALGEECRVNVEYTDEVCNVMIPTIAAEGLAEAVDVFCENIAFSPAQARQVFEAARAHGLAVKIHAEQLSNQHGAELAAGFGALSADHIEHLDDAGIAAMAAAGTVAVLLPGAFYFTRDTTLPPIAALRAAGVPLALATDSNPGTSPLTSPLLAMNMGATLFRLTVDECIAGFTREAARALGHGNRIGRLAVGMDCDLAIWDIDAPADLVYRIGFNPLHARVWRQVYRGAPLALDAAALPVVRASAAAVAAIVAKGAPVYGINTGFGKLASVRIEREDLATLQRNIVLSHAAGVGEPMPASVVRLMMALKLVSLAQGASGIREDTLLLLEAMLVKGVLPVVPAQGSVGASGDLAPLSHLASVMLGVGEAFIGDERLPAVDALARAGLQPIELGAKEGLALLNGTQFSTAYALAGLFEIETVFQAALVTGALSVEAAKGSDTPFDPRIHAIRGQRGQIATAATLRTLMQGSDIRESHRDNDVRVQDPYCLRCQPQVMGAALDILRQAATTLEIEANGVSDNPLVFTDTGEALSGGNFHAEPVAFAADMLAMAVCEIGSISERRLAMLVDPALSGLPAFLTPRPGLNSGFMIPQVTAAALVSENKQRAYPASVDSIPTSANQEDHVSMAAHGARRLMQMAENAANVIGIELLAAAQGCDFHAPLRSSIALESVRATLRAQVPTLEEDRYFHPDMVTATNLVRSGALAQGLSDLLPTVEPQA</sequence>
<evidence type="ECO:0000256" key="5">
    <source>
        <dbReference type="ARBA" id="ARBA00007238"/>
    </source>
</evidence>
<dbReference type="PROSITE" id="PS00488">
    <property type="entry name" value="PAL_HISTIDASE"/>
    <property type="match status" value="1"/>
</dbReference>
<protein>
    <recommendedName>
        <fullName evidence="10">Histidine ammonia-lyase</fullName>
        <ecNumber evidence="7">3.5.2.7</ecNumber>
        <ecNumber evidence="8">4.3.1.3</ecNumber>
    </recommendedName>
    <alternativeName>
        <fullName evidence="9">Probable imidazolonepropionase</fullName>
    </alternativeName>
</protein>
<evidence type="ECO:0000256" key="9">
    <source>
        <dbReference type="ARBA" id="ARBA00013406"/>
    </source>
</evidence>
<dbReference type="FunFam" id="1.20.200.10:FF:000003">
    <property type="entry name" value="Histidine ammonia-lyase"/>
    <property type="match status" value="1"/>
</dbReference>
<evidence type="ECO:0000256" key="10">
    <source>
        <dbReference type="ARBA" id="ARBA00017271"/>
    </source>
</evidence>
<dbReference type="Pfam" id="PF00221">
    <property type="entry name" value="Lyase_aromatic"/>
    <property type="match status" value="1"/>
</dbReference>
<keyword evidence="18" id="KW-1185">Reference proteome</keyword>
<evidence type="ECO:0000256" key="8">
    <source>
        <dbReference type="ARBA" id="ARBA00012994"/>
    </source>
</evidence>
<comment type="catalytic activity">
    <reaction evidence="1">
        <text>4-imidazolone-5-propanoate + H2O = N-formimidoyl-L-glutamate</text>
        <dbReference type="Rhea" id="RHEA:23660"/>
        <dbReference type="ChEBI" id="CHEBI:15377"/>
        <dbReference type="ChEBI" id="CHEBI:58928"/>
        <dbReference type="ChEBI" id="CHEBI:77893"/>
        <dbReference type="EC" id="3.5.2.7"/>
    </reaction>
</comment>
<evidence type="ECO:0000256" key="4">
    <source>
        <dbReference type="ARBA" id="ARBA00005113"/>
    </source>
</evidence>
<dbReference type="EC" id="3.5.2.7" evidence="7"/>
<evidence type="ECO:0000256" key="13">
    <source>
        <dbReference type="ARBA" id="ARBA00023004"/>
    </source>
</evidence>
<comment type="similarity">
    <text evidence="6">Belongs to the metallo-dependent hydrolases superfamily. HutI family.</text>
</comment>
<dbReference type="NCBIfam" id="TIGR01224">
    <property type="entry name" value="hutI"/>
    <property type="match status" value="1"/>
</dbReference>
<accession>A0AA36HIE1</accession>
<evidence type="ECO:0000256" key="15">
    <source>
        <dbReference type="ARBA" id="ARBA00049269"/>
    </source>
</evidence>
<dbReference type="HAMAP" id="MF_00229">
    <property type="entry name" value="His_ammonia_lyase"/>
    <property type="match status" value="1"/>
</dbReference>
<dbReference type="GO" id="GO:0050480">
    <property type="term" value="F:imidazolonepropionase activity"/>
    <property type="evidence" value="ECO:0007669"/>
    <property type="project" value="UniProtKB-EC"/>
</dbReference>
<comment type="caution">
    <text evidence="17">The sequence shown here is derived from an EMBL/GenBank/DDBJ whole genome shotgun (WGS) entry which is preliminary data.</text>
</comment>
<name>A0AA36HIE1_CYLNA</name>
<gene>
    <name evidence="17" type="ORF">CYNAS_LOCUS22587</name>
</gene>
<dbReference type="NCBIfam" id="NF006871">
    <property type="entry name" value="PRK09367.1"/>
    <property type="match status" value="1"/>
</dbReference>
<reference evidence="17" key="1">
    <citation type="submission" date="2023-07" db="EMBL/GenBank/DDBJ databases">
        <authorList>
            <consortium name="CYATHOMIX"/>
        </authorList>
    </citation>
    <scope>NUCLEOTIDE SEQUENCE</scope>
    <source>
        <strain evidence="17">N/A</strain>
    </source>
</reference>
<dbReference type="HAMAP" id="MF_00372">
    <property type="entry name" value="HutI"/>
    <property type="match status" value="1"/>
</dbReference>
<dbReference type="EC" id="4.3.1.3" evidence="8"/>
<dbReference type="InterPro" id="IPR032466">
    <property type="entry name" value="Metal_Hydrolase"/>
</dbReference>
<dbReference type="NCBIfam" id="TIGR01225">
    <property type="entry name" value="hutH"/>
    <property type="match status" value="1"/>
</dbReference>
<dbReference type="InterPro" id="IPR011059">
    <property type="entry name" value="Metal-dep_hydrolase_composite"/>
</dbReference>
<proteinExistence type="inferred from homology"/>
<comment type="pathway">
    <text evidence="4">Amino-acid degradation; L-histidine degradation into L-glutamate; N-formimidoyl-L-glutamate from L-histidine: step 1/3.</text>
</comment>
<comment type="pathway">
    <text evidence="3">Amino-acid degradation; L-histidine degradation into L-glutamate; N-formimidoyl-L-glutamate from L-histidine: step 3/3.</text>
</comment>
<evidence type="ECO:0000256" key="7">
    <source>
        <dbReference type="ARBA" id="ARBA00012864"/>
    </source>
</evidence>
<dbReference type="InterPro" id="IPR006680">
    <property type="entry name" value="Amidohydro-rel"/>
</dbReference>
<dbReference type="SUPFAM" id="SSF51338">
    <property type="entry name" value="Composite domain of metallo-dependent hydrolases"/>
    <property type="match status" value="1"/>
</dbReference>
<comment type="catalytic activity">
    <reaction evidence="15">
        <text>L-histidine = trans-urocanate + NH4(+)</text>
        <dbReference type="Rhea" id="RHEA:21232"/>
        <dbReference type="ChEBI" id="CHEBI:17771"/>
        <dbReference type="ChEBI" id="CHEBI:28938"/>
        <dbReference type="ChEBI" id="CHEBI:57595"/>
        <dbReference type="EC" id="4.3.1.3"/>
    </reaction>
</comment>
<organism evidence="17 18">
    <name type="scientific">Cylicocyclus nassatus</name>
    <name type="common">Nematode worm</name>
    <dbReference type="NCBI Taxonomy" id="53992"/>
    <lineage>
        <taxon>Eukaryota</taxon>
        <taxon>Metazoa</taxon>
        <taxon>Ecdysozoa</taxon>
        <taxon>Nematoda</taxon>
        <taxon>Chromadorea</taxon>
        <taxon>Rhabditida</taxon>
        <taxon>Rhabditina</taxon>
        <taxon>Rhabditomorpha</taxon>
        <taxon>Strongyloidea</taxon>
        <taxon>Strongylidae</taxon>
        <taxon>Cylicocyclus</taxon>
    </lineage>
</organism>
<evidence type="ECO:0000256" key="14">
    <source>
        <dbReference type="ARBA" id="ARBA00023239"/>
    </source>
</evidence>
<evidence type="ECO:0000256" key="12">
    <source>
        <dbReference type="ARBA" id="ARBA00022833"/>
    </source>
</evidence>
<dbReference type="InterPro" id="IPR001106">
    <property type="entry name" value="Aromatic_Lyase"/>
</dbReference>
<evidence type="ECO:0000313" key="18">
    <source>
        <dbReference type="Proteomes" id="UP001176961"/>
    </source>
</evidence>
<feature type="domain" description="Amidohydrolase-related" evidence="16">
    <location>
        <begin position="60"/>
        <end position="362"/>
    </location>
</feature>
<dbReference type="FunFam" id="1.10.275.10:FF:000005">
    <property type="entry name" value="Histidine ammonia-lyase"/>
    <property type="match status" value="1"/>
</dbReference>
<dbReference type="InterPro" id="IPR005921">
    <property type="entry name" value="HutH"/>
</dbReference>
<keyword evidence="11" id="KW-0369">Histidine metabolism</keyword>
<comment type="cofactor">
    <cofactor evidence="2">
        <name>Fe(3+)</name>
        <dbReference type="ChEBI" id="CHEBI:29034"/>
    </cofactor>
</comment>
<dbReference type="InterPro" id="IPR008948">
    <property type="entry name" value="L-Aspartase-like"/>
</dbReference>
<dbReference type="Gene3D" id="3.20.20.140">
    <property type="entry name" value="Metal-dependent hydrolases"/>
    <property type="match status" value="1"/>
</dbReference>
<dbReference type="EMBL" id="CATQJL010000335">
    <property type="protein sequence ID" value="CAJ0610604.1"/>
    <property type="molecule type" value="Genomic_DNA"/>
</dbReference>
<dbReference type="AlphaFoldDB" id="A0AA36HIE1"/>
<dbReference type="Gene3D" id="2.30.40.10">
    <property type="entry name" value="Urease, subunit C, domain 1"/>
    <property type="match status" value="1"/>
</dbReference>
<dbReference type="InterPro" id="IPR024083">
    <property type="entry name" value="Fumarase/histidase_N"/>
</dbReference>
<dbReference type="Proteomes" id="UP001176961">
    <property type="component" value="Unassembled WGS sequence"/>
</dbReference>
<dbReference type="PANTHER" id="PTHR10362">
    <property type="entry name" value="HISTIDINE AMMONIA-LYASE"/>
    <property type="match status" value="1"/>
</dbReference>
<evidence type="ECO:0000313" key="17">
    <source>
        <dbReference type="EMBL" id="CAJ0610604.1"/>
    </source>
</evidence>